<dbReference type="RefSeq" id="WP_212519125.1">
    <property type="nucleotide sequence ID" value="NZ_JAGSOH010000046.1"/>
</dbReference>
<evidence type="ECO:0000256" key="6">
    <source>
        <dbReference type="SAM" id="Phobius"/>
    </source>
</evidence>
<feature type="transmembrane region" description="Helical" evidence="6">
    <location>
        <begin position="420"/>
        <end position="442"/>
    </location>
</feature>
<feature type="transmembrane region" description="Helical" evidence="6">
    <location>
        <begin position="454"/>
        <end position="474"/>
    </location>
</feature>
<feature type="transmembrane region" description="Helical" evidence="6">
    <location>
        <begin position="221"/>
        <end position="240"/>
    </location>
</feature>
<dbReference type="SUPFAM" id="SSF103473">
    <property type="entry name" value="MFS general substrate transporter"/>
    <property type="match status" value="1"/>
</dbReference>
<protein>
    <submittedName>
        <fullName evidence="8">MFS transporter</fullName>
    </submittedName>
</protein>
<feature type="transmembrane region" description="Helical" evidence="6">
    <location>
        <begin position="385"/>
        <end position="408"/>
    </location>
</feature>
<evidence type="ECO:0000313" key="9">
    <source>
        <dbReference type="Proteomes" id="UP000676325"/>
    </source>
</evidence>
<evidence type="ECO:0000259" key="7">
    <source>
        <dbReference type="PROSITE" id="PS50850"/>
    </source>
</evidence>
<keyword evidence="4 6" id="KW-0472">Membrane</keyword>
<keyword evidence="9" id="KW-1185">Reference proteome</keyword>
<dbReference type="GO" id="GO:0005886">
    <property type="term" value="C:plasma membrane"/>
    <property type="evidence" value="ECO:0007669"/>
    <property type="project" value="UniProtKB-SubCell"/>
</dbReference>
<dbReference type="PANTHER" id="PTHR42718:SF39">
    <property type="entry name" value="ACTINORHODIN TRANSPORTER-RELATED"/>
    <property type="match status" value="1"/>
</dbReference>
<dbReference type="Gene3D" id="1.20.1720.10">
    <property type="entry name" value="Multidrug resistance protein D"/>
    <property type="match status" value="1"/>
</dbReference>
<comment type="caution">
    <text evidence="8">The sequence shown here is derived from an EMBL/GenBank/DDBJ whole genome shotgun (WGS) entry which is preliminary data.</text>
</comment>
<feature type="transmembrane region" description="Helical" evidence="6">
    <location>
        <begin position="352"/>
        <end position="373"/>
    </location>
</feature>
<dbReference type="PROSITE" id="PS50850">
    <property type="entry name" value="MFS"/>
    <property type="match status" value="1"/>
</dbReference>
<comment type="subcellular location">
    <subcellularLocation>
        <location evidence="1">Cell membrane</location>
        <topology evidence="1">Multi-pass membrane protein</topology>
    </subcellularLocation>
</comment>
<accession>A0A941EAI9</accession>
<evidence type="ECO:0000256" key="1">
    <source>
        <dbReference type="ARBA" id="ARBA00004651"/>
    </source>
</evidence>
<feature type="compositionally biased region" description="Polar residues" evidence="5">
    <location>
        <begin position="1"/>
        <end position="20"/>
    </location>
</feature>
<keyword evidence="3 6" id="KW-1133">Transmembrane helix</keyword>
<dbReference type="InterPro" id="IPR020846">
    <property type="entry name" value="MFS_dom"/>
</dbReference>
<dbReference type="InterPro" id="IPR036259">
    <property type="entry name" value="MFS_trans_sf"/>
</dbReference>
<dbReference type="InterPro" id="IPR011701">
    <property type="entry name" value="MFS"/>
</dbReference>
<keyword evidence="2 6" id="KW-0812">Transmembrane</keyword>
<reference evidence="8" key="1">
    <citation type="submission" date="2021-04" db="EMBL/GenBank/DDBJ databases">
        <title>Genome based classification of Actinospica acidithermotolerans sp. nov., an actinobacterium isolated from an Indonesian hot spring.</title>
        <authorList>
            <person name="Kusuma A.B."/>
            <person name="Putra K.E."/>
            <person name="Nafisah S."/>
            <person name="Loh J."/>
            <person name="Nouioui I."/>
            <person name="Goodfellow M."/>
        </authorList>
    </citation>
    <scope>NUCLEOTIDE SEQUENCE</scope>
    <source>
        <strain evidence="8">MGRD01-02</strain>
    </source>
</reference>
<feature type="transmembrane region" description="Helical" evidence="6">
    <location>
        <begin position="190"/>
        <end position="209"/>
    </location>
</feature>
<dbReference type="EMBL" id="JAGSOH010000046">
    <property type="protein sequence ID" value="MBR7827986.1"/>
    <property type="molecule type" value="Genomic_DNA"/>
</dbReference>
<dbReference type="Proteomes" id="UP000676325">
    <property type="component" value="Unassembled WGS sequence"/>
</dbReference>
<feature type="transmembrane region" description="Helical" evidence="6">
    <location>
        <begin position="246"/>
        <end position="267"/>
    </location>
</feature>
<feature type="transmembrane region" description="Helical" evidence="6">
    <location>
        <begin position="96"/>
        <end position="115"/>
    </location>
</feature>
<evidence type="ECO:0000256" key="3">
    <source>
        <dbReference type="ARBA" id="ARBA00022989"/>
    </source>
</evidence>
<feature type="transmembrane region" description="Helical" evidence="6">
    <location>
        <begin position="287"/>
        <end position="311"/>
    </location>
</feature>
<proteinExistence type="predicted"/>
<gene>
    <name evidence="8" type="ORF">KDK95_16845</name>
</gene>
<dbReference type="AlphaFoldDB" id="A0A941EAI9"/>
<organism evidence="8 9">
    <name type="scientific">Actinospica acidithermotolerans</name>
    <dbReference type="NCBI Taxonomy" id="2828514"/>
    <lineage>
        <taxon>Bacteria</taxon>
        <taxon>Bacillati</taxon>
        <taxon>Actinomycetota</taxon>
        <taxon>Actinomycetes</taxon>
        <taxon>Catenulisporales</taxon>
        <taxon>Actinospicaceae</taxon>
        <taxon>Actinospica</taxon>
    </lineage>
</organism>
<evidence type="ECO:0000256" key="2">
    <source>
        <dbReference type="ARBA" id="ARBA00022692"/>
    </source>
</evidence>
<feature type="transmembrane region" description="Helical" evidence="6">
    <location>
        <begin position="317"/>
        <end position="340"/>
    </location>
</feature>
<dbReference type="GO" id="GO:0022857">
    <property type="term" value="F:transmembrane transporter activity"/>
    <property type="evidence" value="ECO:0007669"/>
    <property type="project" value="InterPro"/>
</dbReference>
<sequence length="481" mass="49855">MTTTLGSTESVYENEGNKQGSARKSRPGAVLAVVLLGYFMAILDVAIVNVALPTIRSTLHSSGAGLQLSVSGYTISYAVLIVTGARLGDLWGHARLFRGGLVLFTLASLACGLAPSTGALVAFRLVQGAGAAAMMPQVLSLIQRTFEGRARLKAMSLYTAVISGGAVAGQVLGGVLISADILHSTWRPCFLVNVPVGIVVLLASIRVLPKDKGEPGRGLDPVGVAILTPTVLAFVVPLVMGHDEHWPLWGWLLLGASALGLALFAVVESRIGRRGGTPIIPGRVLRLEGFAVSVGTLFLSLVLMMGLMFAITLHLQGALGFSALDSGLAFAPQAVAVFLVAMNWRRLPQRWFVHEVVFGFLLTSASVAGMALVLRHGGTGGGARWILMTTLGFGLGFAFSPLMGLMLSRVPLRDAADASGVIATLTQIGQVTGVATVGTLFLNLDTGARGSSAHAVAVVCAVSAGLALLGALAASRIPRLR</sequence>
<name>A0A941EAI9_9ACTN</name>
<dbReference type="PRINTS" id="PR01036">
    <property type="entry name" value="TCRTETB"/>
</dbReference>
<dbReference type="Pfam" id="PF07690">
    <property type="entry name" value="MFS_1"/>
    <property type="match status" value="1"/>
</dbReference>
<feature type="transmembrane region" description="Helical" evidence="6">
    <location>
        <begin position="154"/>
        <end position="178"/>
    </location>
</feature>
<evidence type="ECO:0000256" key="4">
    <source>
        <dbReference type="ARBA" id="ARBA00023136"/>
    </source>
</evidence>
<evidence type="ECO:0000313" key="8">
    <source>
        <dbReference type="EMBL" id="MBR7827986.1"/>
    </source>
</evidence>
<dbReference type="PANTHER" id="PTHR42718">
    <property type="entry name" value="MAJOR FACILITATOR SUPERFAMILY MULTIDRUG TRANSPORTER MFSC"/>
    <property type="match status" value="1"/>
</dbReference>
<dbReference type="CDD" id="cd17321">
    <property type="entry name" value="MFS_MMR_MDR_like"/>
    <property type="match status" value="1"/>
</dbReference>
<feature type="transmembrane region" description="Helical" evidence="6">
    <location>
        <begin position="64"/>
        <end position="84"/>
    </location>
</feature>
<feature type="region of interest" description="Disordered" evidence="5">
    <location>
        <begin position="1"/>
        <end position="23"/>
    </location>
</feature>
<feature type="domain" description="Major facilitator superfamily (MFS) profile" evidence="7">
    <location>
        <begin position="30"/>
        <end position="481"/>
    </location>
</feature>
<feature type="transmembrane region" description="Helical" evidence="6">
    <location>
        <begin position="28"/>
        <end position="52"/>
    </location>
</feature>
<evidence type="ECO:0000256" key="5">
    <source>
        <dbReference type="SAM" id="MobiDB-lite"/>
    </source>
</evidence>
<dbReference type="Gene3D" id="1.20.1250.20">
    <property type="entry name" value="MFS general substrate transporter like domains"/>
    <property type="match status" value="1"/>
</dbReference>